<comment type="similarity">
    <text evidence="1">Belongs to the stealth family.</text>
</comment>
<proteinExistence type="inferred from homology"/>
<reference evidence="6" key="1">
    <citation type="submission" date="2023-03" db="EMBL/GenBank/DDBJ databases">
        <title>Multiphase analysis and comparison of six strains from genera Psychromarinibacter, Lutimaribacter, and Maritimibacter, including a novel species: Psychromarinibacter sediminicola sp. nov.</title>
        <authorList>
            <person name="Wang Y.-H."/>
            <person name="Ye M.-Q."/>
            <person name="Du Z.-J."/>
        </authorList>
    </citation>
    <scope>NUCLEOTIDE SEQUENCE</scope>
    <source>
        <strain evidence="6">C21-152</strain>
    </source>
</reference>
<keyword evidence="3" id="KW-0270">Exopolysaccharide synthesis</keyword>
<dbReference type="AlphaFoldDB" id="A0AAE3T773"/>
<gene>
    <name evidence="6" type="ORF">P1J78_04755</name>
</gene>
<dbReference type="GO" id="GO:0016772">
    <property type="term" value="F:transferase activity, transferring phosphorus-containing groups"/>
    <property type="evidence" value="ECO:0007669"/>
    <property type="project" value="InterPro"/>
</dbReference>
<dbReference type="Proteomes" id="UP001220964">
    <property type="component" value="Unassembled WGS sequence"/>
</dbReference>
<feature type="domain" description="Stealth protein CR2 conserved region 2" evidence="4">
    <location>
        <begin position="40"/>
        <end position="140"/>
    </location>
</feature>
<evidence type="ECO:0000259" key="5">
    <source>
        <dbReference type="Pfam" id="PF17102"/>
    </source>
</evidence>
<evidence type="ECO:0000256" key="1">
    <source>
        <dbReference type="ARBA" id="ARBA00007583"/>
    </source>
</evidence>
<evidence type="ECO:0000256" key="2">
    <source>
        <dbReference type="ARBA" id="ARBA00022679"/>
    </source>
</evidence>
<dbReference type="Pfam" id="PF11380">
    <property type="entry name" value="Stealth_CR2"/>
    <property type="match status" value="1"/>
</dbReference>
<evidence type="ECO:0000259" key="4">
    <source>
        <dbReference type="Pfam" id="PF11380"/>
    </source>
</evidence>
<dbReference type="InterPro" id="IPR021520">
    <property type="entry name" value="Stealth_CR2"/>
</dbReference>
<dbReference type="EMBL" id="JARGYC010000008">
    <property type="protein sequence ID" value="MDF0600035.1"/>
    <property type="molecule type" value="Genomic_DNA"/>
</dbReference>
<keyword evidence="2" id="KW-0808">Transferase</keyword>
<dbReference type="GO" id="GO:0000271">
    <property type="term" value="P:polysaccharide biosynthetic process"/>
    <property type="evidence" value="ECO:0007669"/>
    <property type="project" value="UniProtKB-KW"/>
</dbReference>
<keyword evidence="7" id="KW-1185">Reference proteome</keyword>
<name>A0AAE3T773_9RHOB</name>
<evidence type="ECO:0000313" key="7">
    <source>
        <dbReference type="Proteomes" id="UP001220964"/>
    </source>
</evidence>
<dbReference type="InterPro" id="IPR031357">
    <property type="entry name" value="Stealth_CR3"/>
</dbReference>
<dbReference type="PANTHER" id="PTHR24045">
    <property type="match status" value="1"/>
</dbReference>
<dbReference type="Pfam" id="PF17102">
    <property type="entry name" value="Stealth_CR3"/>
    <property type="match status" value="1"/>
</dbReference>
<dbReference type="InterPro" id="IPR047141">
    <property type="entry name" value="Stealth"/>
</dbReference>
<evidence type="ECO:0000256" key="3">
    <source>
        <dbReference type="ARBA" id="ARBA00023169"/>
    </source>
</evidence>
<dbReference type="RefSeq" id="WP_275566179.1">
    <property type="nucleotide sequence ID" value="NZ_JARGYC010000008.1"/>
</dbReference>
<feature type="domain" description="Stealth protein CR3 conserved region 3" evidence="5">
    <location>
        <begin position="189"/>
        <end position="236"/>
    </location>
</feature>
<sequence>MDQMDIVYTWVDDSFPGYLEELNRYADDPRDLNPNRTRDNLDLIRYSMRSVARNCPWLRRIHLVTCRPQVPPWLDVDHPKINLVHHDRIIAPANLPTYNSFCIVSHLHRIPDVTERFAYLEDDMLVMSPDWRDAMVAADGRMQVHLSKRRVRQDHDPAKASPWNLALATADRALAARFGGGTGRRHVIHGPQLWEVPVAKAMCADFAQAIATTRRSRFRAPDNVPPEFLLQHYAVETGHAVVAPDRLSNAVEGYVSIENFAPITRWELWKLTRRKPLTVTLNDSFGQRPNPRVVAMVRRQLALWFPDPAPWEKPAPLRAPA</sequence>
<comment type="caution">
    <text evidence="6">The sequence shown here is derived from an EMBL/GenBank/DDBJ whole genome shotgun (WGS) entry which is preliminary data.</text>
</comment>
<dbReference type="PANTHER" id="PTHR24045:SF0">
    <property type="entry name" value="N-ACETYLGLUCOSAMINE-1-PHOSPHOTRANSFERASE SUBUNITS ALPHA_BETA"/>
    <property type="match status" value="1"/>
</dbReference>
<organism evidence="6 7">
    <name type="scientific">Psychromarinibacter sediminicola</name>
    <dbReference type="NCBI Taxonomy" id="3033385"/>
    <lineage>
        <taxon>Bacteria</taxon>
        <taxon>Pseudomonadati</taxon>
        <taxon>Pseudomonadota</taxon>
        <taxon>Alphaproteobacteria</taxon>
        <taxon>Rhodobacterales</taxon>
        <taxon>Paracoccaceae</taxon>
        <taxon>Psychromarinibacter</taxon>
    </lineage>
</organism>
<evidence type="ECO:0000313" key="6">
    <source>
        <dbReference type="EMBL" id="MDF0600035.1"/>
    </source>
</evidence>
<protein>
    <submittedName>
        <fullName evidence="6">Stealth conserved region 3 domain-containing protein</fullName>
    </submittedName>
</protein>
<accession>A0AAE3T773</accession>